<feature type="region of interest" description="Disordered" evidence="1">
    <location>
        <begin position="126"/>
        <end position="162"/>
    </location>
</feature>
<dbReference type="InterPro" id="IPR003121">
    <property type="entry name" value="SWIB_MDM2_domain"/>
</dbReference>
<comment type="caution">
    <text evidence="3">The sequence shown here is derived from an EMBL/GenBank/DDBJ whole genome shotgun (WGS) entry which is preliminary data.</text>
</comment>
<reference evidence="3" key="1">
    <citation type="submission" date="2020-06" db="EMBL/GenBank/DDBJ databases">
        <authorList>
            <person name="Li T."/>
            <person name="Hu X."/>
            <person name="Zhang T."/>
            <person name="Song X."/>
            <person name="Zhang H."/>
            <person name="Dai N."/>
            <person name="Sheng W."/>
            <person name="Hou X."/>
            <person name="Wei L."/>
        </authorList>
    </citation>
    <scope>NUCLEOTIDE SEQUENCE</scope>
    <source>
        <strain evidence="3">KEN8</strain>
        <tissue evidence="3">Leaf</tissue>
    </source>
</reference>
<evidence type="ECO:0000313" key="3">
    <source>
        <dbReference type="EMBL" id="KAL0321992.1"/>
    </source>
</evidence>
<dbReference type="PROSITE" id="PS51925">
    <property type="entry name" value="SWIB_MDM2"/>
    <property type="match status" value="1"/>
</dbReference>
<dbReference type="SUPFAM" id="SSF47592">
    <property type="entry name" value="SWIB/MDM2 domain"/>
    <property type="match status" value="2"/>
</dbReference>
<feature type="domain" description="DM2" evidence="2">
    <location>
        <begin position="164"/>
        <end position="243"/>
    </location>
</feature>
<dbReference type="InterPro" id="IPR019835">
    <property type="entry name" value="SWIB_domain"/>
</dbReference>
<accession>A0AAW2LRR1</accession>
<sequence>MRAKFAANISIGLGWNIHNTEDLMIAKSFNVLIQVAQSLVCLPFDMADPHFPFPYNSSYKLPRKKKEVKKRGGGFTKLCSLSPELQKFTGVPELARTEVVQTYSDTIDMFQMNKALAKHIWPLDSDGAASTNSAPKEKQRKQERDEDQDEPKRKEKRQRGGNSAFLAPLKLSDALAKFLGTGESALPRSDVVKRIWEYIKLNNLQDPSDKRQIICDEKLKELFNVDTFCGFTVAKLLTAHLVKTEQ</sequence>
<name>A0AAW2LRR1_9LAMI</name>
<dbReference type="InterPro" id="IPR036885">
    <property type="entry name" value="SWIB_MDM2_dom_sf"/>
</dbReference>
<dbReference type="SMART" id="SM00151">
    <property type="entry name" value="SWIB"/>
    <property type="match status" value="2"/>
</dbReference>
<dbReference type="EMBL" id="JACGWM010000016">
    <property type="protein sequence ID" value="KAL0321992.1"/>
    <property type="molecule type" value="Genomic_DNA"/>
</dbReference>
<protein>
    <submittedName>
        <fullName evidence="3">Upstream activation factor subunit spp27</fullName>
    </submittedName>
</protein>
<dbReference type="Pfam" id="PF02201">
    <property type="entry name" value="SWIB"/>
    <property type="match status" value="1"/>
</dbReference>
<evidence type="ECO:0000259" key="2">
    <source>
        <dbReference type="PROSITE" id="PS51925"/>
    </source>
</evidence>
<dbReference type="AlphaFoldDB" id="A0AAW2LRR1"/>
<organism evidence="3">
    <name type="scientific">Sesamum calycinum</name>
    <dbReference type="NCBI Taxonomy" id="2727403"/>
    <lineage>
        <taxon>Eukaryota</taxon>
        <taxon>Viridiplantae</taxon>
        <taxon>Streptophyta</taxon>
        <taxon>Embryophyta</taxon>
        <taxon>Tracheophyta</taxon>
        <taxon>Spermatophyta</taxon>
        <taxon>Magnoliopsida</taxon>
        <taxon>eudicotyledons</taxon>
        <taxon>Gunneridae</taxon>
        <taxon>Pentapetalae</taxon>
        <taxon>asterids</taxon>
        <taxon>lamiids</taxon>
        <taxon>Lamiales</taxon>
        <taxon>Pedaliaceae</taxon>
        <taxon>Sesamum</taxon>
    </lineage>
</organism>
<evidence type="ECO:0000256" key="1">
    <source>
        <dbReference type="SAM" id="MobiDB-lite"/>
    </source>
</evidence>
<dbReference type="Gene3D" id="1.10.245.10">
    <property type="entry name" value="SWIB/MDM2 domain"/>
    <property type="match status" value="1"/>
</dbReference>
<dbReference type="CDD" id="cd10567">
    <property type="entry name" value="SWIB-MDM2_like"/>
    <property type="match status" value="2"/>
</dbReference>
<dbReference type="PANTHER" id="PTHR13844">
    <property type="entry name" value="SWI/SNF-RELATED MATRIX-ASSOCIATED ACTIN-DEPENDENT REGULATOR OF CHROMATIN SUBFAMILY D"/>
    <property type="match status" value="1"/>
</dbReference>
<proteinExistence type="predicted"/>
<reference evidence="3" key="2">
    <citation type="journal article" date="2024" name="Plant">
        <title>Genomic evolution and insights into agronomic trait innovations of Sesamum species.</title>
        <authorList>
            <person name="Miao H."/>
            <person name="Wang L."/>
            <person name="Qu L."/>
            <person name="Liu H."/>
            <person name="Sun Y."/>
            <person name="Le M."/>
            <person name="Wang Q."/>
            <person name="Wei S."/>
            <person name="Zheng Y."/>
            <person name="Lin W."/>
            <person name="Duan Y."/>
            <person name="Cao H."/>
            <person name="Xiong S."/>
            <person name="Wang X."/>
            <person name="Wei L."/>
            <person name="Li C."/>
            <person name="Ma Q."/>
            <person name="Ju M."/>
            <person name="Zhao R."/>
            <person name="Li G."/>
            <person name="Mu C."/>
            <person name="Tian Q."/>
            <person name="Mei H."/>
            <person name="Zhang T."/>
            <person name="Gao T."/>
            <person name="Zhang H."/>
        </authorList>
    </citation>
    <scope>NUCLEOTIDE SEQUENCE</scope>
    <source>
        <strain evidence="3">KEN8</strain>
    </source>
</reference>
<gene>
    <name evidence="3" type="ORF">Scaly_2495600</name>
</gene>
<feature type="compositionally biased region" description="Basic and acidic residues" evidence="1">
    <location>
        <begin position="135"/>
        <end position="144"/>
    </location>
</feature>